<dbReference type="SUPFAM" id="SSF49299">
    <property type="entry name" value="PKD domain"/>
    <property type="match status" value="1"/>
</dbReference>
<keyword evidence="1" id="KW-0732">Signal</keyword>
<dbReference type="Gene3D" id="2.60.40.740">
    <property type="match status" value="2"/>
</dbReference>
<evidence type="ECO:0000259" key="2">
    <source>
        <dbReference type="PROSITE" id="PS50093"/>
    </source>
</evidence>
<comment type="caution">
    <text evidence="3">The sequence shown here is derived from an EMBL/GenBank/DDBJ whole genome shotgun (WGS) entry which is preliminary data.</text>
</comment>
<dbReference type="InterPro" id="IPR035986">
    <property type="entry name" value="PKD_dom_sf"/>
</dbReference>
<evidence type="ECO:0000313" key="3">
    <source>
        <dbReference type="EMBL" id="TDQ20876.1"/>
    </source>
</evidence>
<dbReference type="Pfam" id="PF13573">
    <property type="entry name" value="SprB"/>
    <property type="match status" value="2"/>
</dbReference>
<dbReference type="AlphaFoldDB" id="A0A4R6TCC2"/>
<feature type="signal peptide" evidence="1">
    <location>
        <begin position="1"/>
        <end position="25"/>
    </location>
</feature>
<organism evidence="3 4">
    <name type="scientific">Tenacibaculum caenipelagi</name>
    <dbReference type="NCBI Taxonomy" id="1325435"/>
    <lineage>
        <taxon>Bacteria</taxon>
        <taxon>Pseudomonadati</taxon>
        <taxon>Bacteroidota</taxon>
        <taxon>Flavobacteriia</taxon>
        <taxon>Flavobacteriales</taxon>
        <taxon>Flavobacteriaceae</taxon>
        <taxon>Tenacibaculum</taxon>
    </lineage>
</organism>
<feature type="non-terminal residue" evidence="3">
    <location>
        <position position="481"/>
    </location>
</feature>
<dbReference type="CDD" id="cd00146">
    <property type="entry name" value="PKD"/>
    <property type="match status" value="1"/>
</dbReference>
<feature type="chain" id="PRO_5020347915" evidence="1">
    <location>
        <begin position="26"/>
        <end position="481"/>
    </location>
</feature>
<keyword evidence="4" id="KW-1185">Reference proteome</keyword>
<evidence type="ECO:0000313" key="4">
    <source>
        <dbReference type="Proteomes" id="UP000295390"/>
    </source>
</evidence>
<protein>
    <submittedName>
        <fullName evidence="3">SprB-like repeat protein</fullName>
    </submittedName>
</protein>
<feature type="domain" description="PKD" evidence="2">
    <location>
        <begin position="202"/>
        <end position="267"/>
    </location>
</feature>
<proteinExistence type="predicted"/>
<dbReference type="PROSITE" id="PS50093">
    <property type="entry name" value="PKD"/>
    <property type="match status" value="1"/>
</dbReference>
<dbReference type="InterPro" id="IPR013783">
    <property type="entry name" value="Ig-like_fold"/>
</dbReference>
<sequence length="481" mass="50296">MGMKTTHLKKLIFIVLLLCGGLVFSQTTVTMQAPCNVSGCGAQDVEIGSVYIGDINGDPITTCTVGDPLTDIYLYVDISKAASKIDLYLQFYLMNGTDKIDKDGNVYVGTDKISIGISGSISPGVYQMFELVNYTCGEELTLTDVYISWQTPGSIVGPGCATQQSKCSGENLPPIDVQTPIAPDFTFEYNCGTGGSGFQGATYTNTSTGGDGTLTYQWTFGTDSSPSMATTEGPHLVNYTSSGTKMVTLIVTDEDGDTNSITKNINIDSTPNAGIVGTNASCYGGSDGAADLTVTGGKAPYTYLWNTGATTEDISGLTEGTYDVVVTDANGCIALAEVTITQPQELSLSLLGSDLSCGGSDGAIDLTVSGGIAPYTYLWNTGATTEDLSGLIEGTYTVTVTDADGCQKEDSITLVSIDNENPVISVPENLGIEGCDENDITALNARYPFSLSESSDIKDSFVTTGYTASDDGVIASITYID</sequence>
<reference evidence="3 4" key="1">
    <citation type="submission" date="2019-03" db="EMBL/GenBank/DDBJ databases">
        <title>Genomic Encyclopedia of Type Strains, Phase III (KMG-III): the genomes of soil and plant-associated and newly described type strains.</title>
        <authorList>
            <person name="Whitman W."/>
        </authorList>
    </citation>
    <scope>NUCLEOTIDE SEQUENCE [LARGE SCALE GENOMIC DNA]</scope>
    <source>
        <strain evidence="3 4">CECT 8283</strain>
    </source>
</reference>
<dbReference type="Proteomes" id="UP000295390">
    <property type="component" value="Unassembled WGS sequence"/>
</dbReference>
<accession>A0A4R6TCC2</accession>
<dbReference type="InterPro" id="IPR000601">
    <property type="entry name" value="PKD_dom"/>
</dbReference>
<dbReference type="InterPro" id="IPR025667">
    <property type="entry name" value="SprB_repeat"/>
</dbReference>
<gene>
    <name evidence="3" type="ORF">DFQ07_3180</name>
</gene>
<dbReference type="EMBL" id="SNYH01000011">
    <property type="protein sequence ID" value="TDQ20876.1"/>
    <property type="molecule type" value="Genomic_DNA"/>
</dbReference>
<name>A0A4R6TCC2_9FLAO</name>
<evidence type="ECO:0000256" key="1">
    <source>
        <dbReference type="SAM" id="SignalP"/>
    </source>
</evidence>
<dbReference type="Gene3D" id="2.60.40.10">
    <property type="entry name" value="Immunoglobulins"/>
    <property type="match status" value="1"/>
</dbReference>